<evidence type="ECO:0000313" key="3">
    <source>
        <dbReference type="Proteomes" id="UP000789901"/>
    </source>
</evidence>
<evidence type="ECO:0000256" key="1">
    <source>
        <dbReference type="SAM" id="MobiDB-lite"/>
    </source>
</evidence>
<feature type="non-terminal residue" evidence="2">
    <location>
        <position position="331"/>
    </location>
</feature>
<proteinExistence type="predicted"/>
<feature type="non-terminal residue" evidence="2">
    <location>
        <position position="1"/>
    </location>
</feature>
<reference evidence="2 3" key="1">
    <citation type="submission" date="2021-06" db="EMBL/GenBank/DDBJ databases">
        <authorList>
            <person name="Kallberg Y."/>
            <person name="Tangrot J."/>
            <person name="Rosling A."/>
        </authorList>
    </citation>
    <scope>NUCLEOTIDE SEQUENCE [LARGE SCALE GENOMIC DNA]</scope>
    <source>
        <strain evidence="2 3">120-4 pot B 10/14</strain>
    </source>
</reference>
<comment type="caution">
    <text evidence="2">The sequence shown here is derived from an EMBL/GenBank/DDBJ whole genome shotgun (WGS) entry which is preliminary data.</text>
</comment>
<keyword evidence="3" id="KW-1185">Reference proteome</keyword>
<name>A0ABN7W480_GIGMA</name>
<feature type="compositionally biased region" description="Basic and acidic residues" evidence="1">
    <location>
        <begin position="256"/>
        <end position="265"/>
    </location>
</feature>
<sequence length="331" mass="38953">DIRDLCIYKQYWSEFKLDLYVKVMITKVLDSYYNLKVPNKDEKGELKDEKPVKLGPEIAIANLLDSYLEVLDTWISELGRSERSELEKKTLDTLEIENEEEMDHANETNTPEIREAKHEAYEPYRESAGINPEDEIGMEKEETISQQKSADMDVDDEINERYRKKNLVIFFQGTHLAKYLLKNEEYRISVNASCKNTLDTSLYLESDLLESEKKNQTRKEVRNEQGTSNNGRKNHMRSTKLPCGNGPRERRNRYEKDIEGERQNEENYNLNDLERPDSIAVQADIMKRSTEIELTEEVLDKNPRMLDKKNTRMQENYLQENRNPPILTNMP</sequence>
<protein>
    <submittedName>
        <fullName evidence="2">24972_t:CDS:1</fullName>
    </submittedName>
</protein>
<feature type="region of interest" description="Disordered" evidence="1">
    <location>
        <begin position="212"/>
        <end position="251"/>
    </location>
</feature>
<feature type="compositionally biased region" description="Basic and acidic residues" evidence="1">
    <location>
        <begin position="212"/>
        <end position="223"/>
    </location>
</feature>
<gene>
    <name evidence="2" type="ORF">GMARGA_LOCUS26246</name>
</gene>
<feature type="region of interest" description="Disordered" evidence="1">
    <location>
        <begin position="256"/>
        <end position="275"/>
    </location>
</feature>
<dbReference type="EMBL" id="CAJVQB010030228">
    <property type="protein sequence ID" value="CAG8815253.1"/>
    <property type="molecule type" value="Genomic_DNA"/>
</dbReference>
<dbReference type="Proteomes" id="UP000789901">
    <property type="component" value="Unassembled WGS sequence"/>
</dbReference>
<accession>A0ABN7W480</accession>
<evidence type="ECO:0000313" key="2">
    <source>
        <dbReference type="EMBL" id="CAG8815253.1"/>
    </source>
</evidence>
<organism evidence="2 3">
    <name type="scientific">Gigaspora margarita</name>
    <dbReference type="NCBI Taxonomy" id="4874"/>
    <lineage>
        <taxon>Eukaryota</taxon>
        <taxon>Fungi</taxon>
        <taxon>Fungi incertae sedis</taxon>
        <taxon>Mucoromycota</taxon>
        <taxon>Glomeromycotina</taxon>
        <taxon>Glomeromycetes</taxon>
        <taxon>Diversisporales</taxon>
        <taxon>Gigasporaceae</taxon>
        <taxon>Gigaspora</taxon>
    </lineage>
</organism>